<comment type="caution">
    <text evidence="2">The sequence shown here is derived from an EMBL/GenBank/DDBJ whole genome shotgun (WGS) entry which is preliminary data.</text>
</comment>
<keyword evidence="1" id="KW-0472">Membrane</keyword>
<accession>A0A100W1P3</accession>
<feature type="transmembrane region" description="Helical" evidence="1">
    <location>
        <begin position="49"/>
        <end position="67"/>
    </location>
</feature>
<keyword evidence="1" id="KW-1133">Transmembrane helix</keyword>
<sequence>MRVGRVADVTEDFEAVRQRRVRVARFVMLVVAPVVIFLAMLSFGMQWTAALWLSALVFTVVFVRWRLKEGTWPWQPPR</sequence>
<gene>
    <name evidence="2" type="ORF">RMCB_4110</name>
</gene>
<dbReference type="Proteomes" id="UP000069620">
    <property type="component" value="Unassembled WGS sequence"/>
</dbReference>
<dbReference type="AlphaFoldDB" id="A0A100W1P3"/>
<protein>
    <recommendedName>
        <fullName evidence="4">Transmembrane protein</fullName>
    </recommendedName>
</protein>
<dbReference type="EMBL" id="BCSX01000036">
    <property type="protein sequence ID" value="GAS90014.1"/>
    <property type="molecule type" value="Genomic_DNA"/>
</dbReference>
<keyword evidence="3" id="KW-1185">Reference proteome</keyword>
<reference evidence="3" key="1">
    <citation type="journal article" date="2016" name="Genome Announc.">
        <title>Draft Genome Sequences of Five Rapidly Growing Mycobacterium Species, M. thermoresistibile, M. fortuitum subsp. acetamidolyticum, M. canariasense, M. brisbanense, and M. novocastrense.</title>
        <authorList>
            <person name="Katahira K."/>
            <person name="Ogura Y."/>
            <person name="Gotoh Y."/>
            <person name="Hayashi T."/>
        </authorList>
    </citation>
    <scope>NUCLEOTIDE SEQUENCE [LARGE SCALE GENOMIC DNA]</scope>
    <source>
        <strain evidence="3">JCM15654</strain>
    </source>
</reference>
<evidence type="ECO:0000313" key="2">
    <source>
        <dbReference type="EMBL" id="GAS90014.1"/>
    </source>
</evidence>
<keyword evidence="1" id="KW-0812">Transmembrane</keyword>
<reference evidence="3" key="2">
    <citation type="submission" date="2016-02" db="EMBL/GenBank/DDBJ databases">
        <title>Draft genome sequence of five rapidly growing Mycobacterium species.</title>
        <authorList>
            <person name="Katahira K."/>
            <person name="Gotou Y."/>
            <person name="Iida K."/>
            <person name="Ogura Y."/>
            <person name="Hayashi T."/>
        </authorList>
    </citation>
    <scope>NUCLEOTIDE SEQUENCE [LARGE SCALE GENOMIC DNA]</scope>
    <source>
        <strain evidence="3">JCM15654</strain>
    </source>
</reference>
<evidence type="ECO:0000256" key="1">
    <source>
        <dbReference type="SAM" id="Phobius"/>
    </source>
</evidence>
<evidence type="ECO:0008006" key="4">
    <source>
        <dbReference type="Google" id="ProtNLM"/>
    </source>
</evidence>
<feature type="transmembrane region" description="Helical" evidence="1">
    <location>
        <begin position="23"/>
        <end position="43"/>
    </location>
</feature>
<evidence type="ECO:0000313" key="3">
    <source>
        <dbReference type="Proteomes" id="UP000069620"/>
    </source>
</evidence>
<proteinExistence type="predicted"/>
<name>A0A100W1P3_9MYCO</name>
<organism evidence="2 3">
    <name type="scientific">Mycolicibacterium brisbanense</name>
    <dbReference type="NCBI Taxonomy" id="146020"/>
    <lineage>
        <taxon>Bacteria</taxon>
        <taxon>Bacillati</taxon>
        <taxon>Actinomycetota</taxon>
        <taxon>Actinomycetes</taxon>
        <taxon>Mycobacteriales</taxon>
        <taxon>Mycobacteriaceae</taxon>
        <taxon>Mycolicibacterium</taxon>
    </lineage>
</organism>
<dbReference type="STRING" id="146020.RMCB_4110"/>